<protein>
    <submittedName>
        <fullName evidence="1">Uncharacterized protein</fullName>
    </submittedName>
</protein>
<name>A0A9W6DRV6_9EURO</name>
<comment type="caution">
    <text evidence="1">The sequence shown here is derived from an EMBL/GenBank/DDBJ whole genome shotgun (WGS) entry which is preliminary data.</text>
</comment>
<sequence>MQSIFFPEEYWIGQTLEVTSPPTAWNLTTKVVEEAQVCDRRGVRELGGLSYARAEFKCRNASNPDEQALIAIYLQVPTEESMSLPLSLRRREATDDKVSGFANLIEAYQRLKCHRCDFTPRFIGSSHIRQDNDALVPGGFFSYVVFTSVPGDALGTNTMGFDFGGYGKPRRVLQLSEEDQKRCRKLSIQDGIFWALTAEERAAIRHQFETAFRRYVLPGLEKSLSTGA</sequence>
<dbReference type="EMBL" id="BROQ01000105">
    <property type="protein sequence ID" value="GKZ25206.1"/>
    <property type="molecule type" value="Genomic_DNA"/>
</dbReference>
<organism evidence="1 2">
    <name type="scientific">Aspergillus brasiliensis</name>
    <dbReference type="NCBI Taxonomy" id="319629"/>
    <lineage>
        <taxon>Eukaryota</taxon>
        <taxon>Fungi</taxon>
        <taxon>Dikarya</taxon>
        <taxon>Ascomycota</taxon>
        <taxon>Pezizomycotina</taxon>
        <taxon>Eurotiomycetes</taxon>
        <taxon>Eurotiomycetidae</taxon>
        <taxon>Eurotiales</taxon>
        <taxon>Aspergillaceae</taxon>
        <taxon>Aspergillus</taxon>
        <taxon>Aspergillus subgen. Circumdati</taxon>
    </lineage>
</organism>
<proteinExistence type="predicted"/>
<dbReference type="Proteomes" id="UP001143548">
    <property type="component" value="Unassembled WGS sequence"/>
</dbReference>
<accession>A0A9W6DRV6</accession>
<gene>
    <name evidence="1" type="ORF">AbraCBS73388_000661</name>
</gene>
<evidence type="ECO:0000313" key="2">
    <source>
        <dbReference type="Proteomes" id="UP001143548"/>
    </source>
</evidence>
<evidence type="ECO:0000313" key="1">
    <source>
        <dbReference type="EMBL" id="GKZ25206.1"/>
    </source>
</evidence>
<dbReference type="AlphaFoldDB" id="A0A9W6DRV6"/>
<reference evidence="1" key="1">
    <citation type="submission" date="2022-07" db="EMBL/GenBank/DDBJ databases">
        <title>Taxonomy of Aspergillus series Nigri: significant species reduction supported by multi-species coalescent approaches.</title>
        <authorList>
            <person name="Bian C."/>
            <person name="Kusuya Y."/>
            <person name="Sklenar F."/>
            <person name="D'hooge E."/>
            <person name="Yaguchi T."/>
            <person name="Takahashi H."/>
            <person name="Hubka V."/>
        </authorList>
    </citation>
    <scope>NUCLEOTIDE SEQUENCE</scope>
    <source>
        <strain evidence="1">CBS 733.88</strain>
    </source>
</reference>